<name>A0ABW3YCT9_9ACTN</name>
<protein>
    <submittedName>
        <fullName evidence="1">Uncharacterized protein</fullName>
    </submittedName>
</protein>
<evidence type="ECO:0000313" key="1">
    <source>
        <dbReference type="EMBL" id="MFD1321230.1"/>
    </source>
</evidence>
<dbReference type="EMBL" id="JBHTMP010000010">
    <property type="protein sequence ID" value="MFD1321230.1"/>
    <property type="molecule type" value="Genomic_DNA"/>
</dbReference>
<dbReference type="RefSeq" id="WP_377569161.1">
    <property type="nucleotide sequence ID" value="NZ_JBHTMP010000010.1"/>
</dbReference>
<accession>A0ABW3YCT9</accession>
<gene>
    <name evidence="1" type="ORF">ACFQ4H_09030</name>
</gene>
<evidence type="ECO:0000313" key="2">
    <source>
        <dbReference type="Proteomes" id="UP001597260"/>
    </source>
</evidence>
<keyword evidence="2" id="KW-1185">Reference proteome</keyword>
<dbReference type="Proteomes" id="UP001597260">
    <property type="component" value="Unassembled WGS sequence"/>
</dbReference>
<proteinExistence type="predicted"/>
<comment type="caution">
    <text evidence="1">The sequence shown here is derived from an EMBL/GenBank/DDBJ whole genome shotgun (WGS) entry which is preliminary data.</text>
</comment>
<organism evidence="1 2">
    <name type="scientific">Micromonospora sonneratiae</name>
    <dbReference type="NCBI Taxonomy" id="1184706"/>
    <lineage>
        <taxon>Bacteria</taxon>
        <taxon>Bacillati</taxon>
        <taxon>Actinomycetota</taxon>
        <taxon>Actinomycetes</taxon>
        <taxon>Micromonosporales</taxon>
        <taxon>Micromonosporaceae</taxon>
        <taxon>Micromonospora</taxon>
    </lineage>
</organism>
<sequence>MANNAGRWPQVVDHPSWCVQERCGYVVPPRLTSMLPWHRGVLCRAGNLRFGGIAVTHLIGTINEPPLVAVHTVSRACGHGLAELRLVEAWQLARHLDALLTQAGFTAQEVADDGRR</sequence>
<reference evidence="2" key="1">
    <citation type="journal article" date="2019" name="Int. J. Syst. Evol. Microbiol.">
        <title>The Global Catalogue of Microorganisms (GCM) 10K type strain sequencing project: providing services to taxonomists for standard genome sequencing and annotation.</title>
        <authorList>
            <consortium name="The Broad Institute Genomics Platform"/>
            <consortium name="The Broad Institute Genome Sequencing Center for Infectious Disease"/>
            <person name="Wu L."/>
            <person name="Ma J."/>
        </authorList>
    </citation>
    <scope>NUCLEOTIDE SEQUENCE [LARGE SCALE GENOMIC DNA]</scope>
    <source>
        <strain evidence="2">JCM 31037</strain>
    </source>
</reference>